<dbReference type="Proteomes" id="UP000199087">
    <property type="component" value="Unassembled WGS sequence"/>
</dbReference>
<keyword evidence="2" id="KW-1185">Reference proteome</keyword>
<organism evidence="1 2">
    <name type="scientific">Neobacillus massiliamazoniensis</name>
    <dbReference type="NCBI Taxonomy" id="1499688"/>
    <lineage>
        <taxon>Bacteria</taxon>
        <taxon>Bacillati</taxon>
        <taxon>Bacillota</taxon>
        <taxon>Bacilli</taxon>
        <taxon>Bacillales</taxon>
        <taxon>Bacillaceae</taxon>
        <taxon>Neobacillus</taxon>
    </lineage>
</organism>
<evidence type="ECO:0000313" key="1">
    <source>
        <dbReference type="EMBL" id="CRK82797.1"/>
    </source>
</evidence>
<name>A0A0U1NXP4_9BACI</name>
<dbReference type="AlphaFoldDB" id="A0A0U1NXP4"/>
<dbReference type="EMBL" id="CVRB01000003">
    <property type="protein sequence ID" value="CRK82797.1"/>
    <property type="molecule type" value="Genomic_DNA"/>
</dbReference>
<proteinExistence type="predicted"/>
<evidence type="ECO:0000313" key="2">
    <source>
        <dbReference type="Proteomes" id="UP000199087"/>
    </source>
</evidence>
<dbReference type="RefSeq" id="WP_090635117.1">
    <property type="nucleotide sequence ID" value="NZ_CVRB01000003.1"/>
</dbReference>
<sequence length="72" mass="8306">MFVVHFFDNKKLLLNQLLKRVPSVGEDLTIKGRKGKVSSVVSIDEKNYHVQVLLETVNKNKLIVDNSKKKKR</sequence>
<dbReference type="OrthoDB" id="2934625at2"/>
<protein>
    <submittedName>
        <fullName evidence="1">Uncharacterized protein</fullName>
    </submittedName>
</protein>
<gene>
    <name evidence="1" type="ORF">BN000_02747</name>
</gene>
<accession>A0A0U1NXP4</accession>
<reference evidence="2" key="1">
    <citation type="submission" date="2015-05" db="EMBL/GenBank/DDBJ databases">
        <authorList>
            <person name="Urmite Genomes"/>
        </authorList>
    </citation>
    <scope>NUCLEOTIDE SEQUENCE [LARGE SCALE GENOMIC DNA]</scope>
    <source>
        <strain evidence="2">LF1</strain>
    </source>
</reference>